<keyword evidence="3 7" id="KW-1003">Cell membrane</keyword>
<feature type="transmembrane region" description="Helical" evidence="8">
    <location>
        <begin position="152"/>
        <end position="170"/>
    </location>
</feature>
<comment type="subcellular location">
    <subcellularLocation>
        <location evidence="1">Cell membrane</location>
        <topology evidence="1">Multi-pass membrane protein</topology>
    </subcellularLocation>
</comment>
<comment type="caution">
    <text evidence="9">The sequence shown here is derived from an EMBL/GenBank/DDBJ whole genome shotgun (WGS) entry which is preliminary data.</text>
</comment>
<dbReference type="InterPro" id="IPR024194">
    <property type="entry name" value="Ac/AlaTfrase_AlgI/DltB"/>
</dbReference>
<feature type="transmembrane region" description="Helical" evidence="8">
    <location>
        <begin position="117"/>
        <end position="140"/>
    </location>
</feature>
<dbReference type="AlphaFoldDB" id="A0A1V9F7N6"/>
<proteinExistence type="inferred from homology"/>
<evidence type="ECO:0000256" key="4">
    <source>
        <dbReference type="ARBA" id="ARBA00022692"/>
    </source>
</evidence>
<evidence type="ECO:0000256" key="3">
    <source>
        <dbReference type="ARBA" id="ARBA00022475"/>
    </source>
</evidence>
<keyword evidence="10" id="KW-1185">Reference proteome</keyword>
<sequence length="484" mass="56479">MLFNSIPFLVFLPVVFILYWYLSNKKLKYQNLLLLIASYVFYGWWSWKFLILLALSTLLDYLYGFGVGSKSRKKARFFLWLSIANNLGILGVFKYYNFFAEQFQTAFEAIGIHTHPIILQIALPVGISFYTFHGMSYVFDIFRGERRPITNFVEYAVFVCFFPLLVAGPIERANHLLPQIQNKRVFSYSQASEGLRLMLWGMFKKVIIADGLAITVNDIFNNYSTLSAGTLIMGAIGFSFQIYCDFSGYSEIALGTAKLFGFELLSNFKFPYFSRDIAEFWRRWHVSLSSWFKDYLYIPLGGSKLGKAKAVRNTFIIFLVSGFWHGASWNFITWGAIHAAGFLPLLLLNRNRQHTKEIVAFDRKLPNMKELMQMLGTFAFVTFAWIFFRIHDIKVAIDFCKRIIVNAFHDPLQFVHKPGGLMVLYYIIPLILADWWIRRNERVIRPTPYRILNWAIAIVMAIFIINTFFTYLDKQPSSFIYFEF</sequence>
<keyword evidence="7 9" id="KW-0808">Transferase</keyword>
<feature type="transmembrane region" description="Helical" evidence="8">
    <location>
        <begin position="77"/>
        <end position="97"/>
    </location>
</feature>
<evidence type="ECO:0000256" key="6">
    <source>
        <dbReference type="ARBA" id="ARBA00023136"/>
    </source>
</evidence>
<protein>
    <submittedName>
        <fullName evidence="9">Acyltransferase</fullName>
    </submittedName>
</protein>
<dbReference type="PIRSF" id="PIRSF500217">
    <property type="entry name" value="AlgI"/>
    <property type="match status" value="1"/>
</dbReference>
<keyword evidence="7 9" id="KW-0012">Acyltransferase</keyword>
<dbReference type="Pfam" id="PF03062">
    <property type="entry name" value="MBOAT"/>
    <property type="match status" value="1"/>
</dbReference>
<evidence type="ECO:0000256" key="5">
    <source>
        <dbReference type="ARBA" id="ARBA00022989"/>
    </source>
</evidence>
<feature type="transmembrane region" description="Helical" evidence="8">
    <location>
        <begin position="51"/>
        <end position="68"/>
    </location>
</feature>
<organism evidence="9 10">
    <name type="scientific">Niastella yeongjuensis</name>
    <dbReference type="NCBI Taxonomy" id="354355"/>
    <lineage>
        <taxon>Bacteria</taxon>
        <taxon>Pseudomonadati</taxon>
        <taxon>Bacteroidota</taxon>
        <taxon>Chitinophagia</taxon>
        <taxon>Chitinophagales</taxon>
        <taxon>Chitinophagaceae</taxon>
        <taxon>Niastella</taxon>
    </lineage>
</organism>
<feature type="transmembrane region" description="Helical" evidence="8">
    <location>
        <begin position="371"/>
        <end position="388"/>
    </location>
</feature>
<reference evidence="10" key="1">
    <citation type="submission" date="2016-04" db="EMBL/GenBank/DDBJ databases">
        <authorList>
            <person name="Chen L."/>
            <person name="Zhuang W."/>
            <person name="Wang G."/>
        </authorList>
    </citation>
    <scope>NUCLEOTIDE SEQUENCE [LARGE SCALE GENOMIC DNA]</scope>
    <source>
        <strain evidence="10">17621</strain>
    </source>
</reference>
<evidence type="ECO:0000256" key="7">
    <source>
        <dbReference type="PIRNR" id="PIRNR016636"/>
    </source>
</evidence>
<dbReference type="STRING" id="354355.SAMN05660816_05191"/>
<keyword evidence="6 7" id="KW-0472">Membrane</keyword>
<evidence type="ECO:0000313" key="10">
    <source>
        <dbReference type="Proteomes" id="UP000192610"/>
    </source>
</evidence>
<dbReference type="PIRSF" id="PIRSF016636">
    <property type="entry name" value="AlgI_DltB"/>
    <property type="match status" value="1"/>
</dbReference>
<comment type="similarity">
    <text evidence="2 7">Belongs to the membrane-bound acyltransferase family.</text>
</comment>
<accession>A0A1V9F7N6</accession>
<keyword evidence="5 8" id="KW-1133">Transmembrane helix</keyword>
<feature type="transmembrane region" description="Helical" evidence="8">
    <location>
        <begin position="332"/>
        <end position="350"/>
    </location>
</feature>
<evidence type="ECO:0000313" key="9">
    <source>
        <dbReference type="EMBL" id="OQP54281.1"/>
    </source>
</evidence>
<dbReference type="InterPro" id="IPR004299">
    <property type="entry name" value="MBOAT_fam"/>
</dbReference>
<dbReference type="InterPro" id="IPR028362">
    <property type="entry name" value="AlgI"/>
</dbReference>
<dbReference type="Proteomes" id="UP000192610">
    <property type="component" value="Unassembled WGS sequence"/>
</dbReference>
<feature type="transmembrane region" description="Helical" evidence="8">
    <location>
        <begin position="6"/>
        <end position="22"/>
    </location>
</feature>
<dbReference type="GO" id="GO:0016746">
    <property type="term" value="F:acyltransferase activity"/>
    <property type="evidence" value="ECO:0007669"/>
    <property type="project" value="UniProtKB-KW"/>
</dbReference>
<dbReference type="PANTHER" id="PTHR13285:SF18">
    <property type="entry name" value="PROTEIN-CYSTEINE N-PALMITOYLTRANSFERASE RASP"/>
    <property type="match status" value="1"/>
</dbReference>
<name>A0A1V9F7N6_9BACT</name>
<gene>
    <name evidence="9" type="ORF">A4H97_22600</name>
</gene>
<dbReference type="GO" id="GO:0042121">
    <property type="term" value="P:alginic acid biosynthetic process"/>
    <property type="evidence" value="ECO:0007669"/>
    <property type="project" value="InterPro"/>
</dbReference>
<dbReference type="PANTHER" id="PTHR13285">
    <property type="entry name" value="ACYLTRANSFERASE"/>
    <property type="match status" value="1"/>
</dbReference>
<dbReference type="GO" id="GO:0005886">
    <property type="term" value="C:plasma membrane"/>
    <property type="evidence" value="ECO:0007669"/>
    <property type="project" value="UniProtKB-SubCell"/>
</dbReference>
<feature type="transmembrane region" description="Helical" evidence="8">
    <location>
        <begin position="449"/>
        <end position="472"/>
    </location>
</feature>
<evidence type="ECO:0000256" key="8">
    <source>
        <dbReference type="SAM" id="Phobius"/>
    </source>
</evidence>
<evidence type="ECO:0000256" key="2">
    <source>
        <dbReference type="ARBA" id="ARBA00010323"/>
    </source>
</evidence>
<dbReference type="InterPro" id="IPR051085">
    <property type="entry name" value="MB_O-acyltransferase"/>
</dbReference>
<feature type="transmembrane region" description="Helical" evidence="8">
    <location>
        <begin position="419"/>
        <end position="437"/>
    </location>
</feature>
<dbReference type="EMBL" id="LVXG01000004">
    <property type="protein sequence ID" value="OQP54281.1"/>
    <property type="molecule type" value="Genomic_DNA"/>
</dbReference>
<keyword evidence="4 8" id="KW-0812">Transmembrane</keyword>
<dbReference type="OrthoDB" id="9805788at2"/>
<evidence type="ECO:0000256" key="1">
    <source>
        <dbReference type="ARBA" id="ARBA00004651"/>
    </source>
</evidence>